<keyword evidence="8 10" id="KW-0503">Monooxygenase</keyword>
<evidence type="ECO:0000256" key="5">
    <source>
        <dbReference type="ARBA" id="ARBA00022723"/>
    </source>
</evidence>
<dbReference type="Gene3D" id="1.10.630.10">
    <property type="entry name" value="Cytochrome P450"/>
    <property type="match status" value="1"/>
</dbReference>
<comment type="caution">
    <text evidence="11">The sequence shown here is derived from an EMBL/GenBank/DDBJ whole genome shotgun (WGS) entry which is preliminary data.</text>
</comment>
<evidence type="ECO:0000256" key="6">
    <source>
        <dbReference type="ARBA" id="ARBA00023002"/>
    </source>
</evidence>
<dbReference type="Pfam" id="PF00067">
    <property type="entry name" value="p450"/>
    <property type="match status" value="1"/>
</dbReference>
<dbReference type="EMBL" id="JABCKI010005951">
    <property type="protein sequence ID" value="KAG5636290.1"/>
    <property type="molecule type" value="Genomic_DNA"/>
</dbReference>
<feature type="binding site" description="axial binding residue" evidence="9">
    <location>
        <position position="237"/>
    </location>
    <ligand>
        <name>heme</name>
        <dbReference type="ChEBI" id="CHEBI:30413"/>
    </ligand>
    <ligandPart>
        <name>Fe</name>
        <dbReference type="ChEBI" id="CHEBI:18248"/>
    </ligandPart>
</feature>
<sequence length="300" mass="32649">MAAEIIMLVAYGIQVQDKDDPFIIAAERGARPLSIAGVAGTFLVDVLPVLKHVPEWMPFAGFKHKAKEWRGYARTMLNMPFEAALLNIKNGTAQPSFVSCSLDKIDGSGDVEHQKSIIKSTAGAMYAAGSDTTVVAITTFVLGLLSNPQALKKAQQEIDSVIGTGIPHFIEVEDEYKGYRIPAGSIVIANSWAILHDENPYPDPFAFNPDRFIKNGKLNLDIKDPSTAAFGFGRRICPGRHMAYASIWIVVVSMVATLDITKAVDEDGEFIEPDDGFVSGIARSRAAEVLIRGTLEAEYF</sequence>
<dbReference type="SUPFAM" id="SSF48264">
    <property type="entry name" value="Cytochrome P450"/>
    <property type="match status" value="1"/>
</dbReference>
<evidence type="ECO:0000313" key="11">
    <source>
        <dbReference type="EMBL" id="KAG5636290.1"/>
    </source>
</evidence>
<dbReference type="PROSITE" id="PS00086">
    <property type="entry name" value="CYTOCHROME_P450"/>
    <property type="match status" value="1"/>
</dbReference>
<keyword evidence="5 9" id="KW-0479">Metal-binding</keyword>
<evidence type="ECO:0000256" key="3">
    <source>
        <dbReference type="ARBA" id="ARBA00010617"/>
    </source>
</evidence>
<reference evidence="11" key="2">
    <citation type="submission" date="2021-10" db="EMBL/GenBank/DDBJ databases">
        <title>Phylogenomics reveals ancestral predisposition of the termite-cultivated fungus Termitomyces towards a domesticated lifestyle.</title>
        <authorList>
            <person name="Auxier B."/>
            <person name="Grum-Grzhimaylo A."/>
            <person name="Cardenas M.E."/>
            <person name="Lodge J.D."/>
            <person name="Laessoe T."/>
            <person name="Pedersen O."/>
            <person name="Smith M.E."/>
            <person name="Kuyper T.W."/>
            <person name="Franco-Molano E.A."/>
            <person name="Baroni T.J."/>
            <person name="Aanen D.K."/>
        </authorList>
    </citation>
    <scope>NUCLEOTIDE SEQUENCE</scope>
    <source>
        <strain evidence="11">D49</strain>
    </source>
</reference>
<dbReference type="InterPro" id="IPR001128">
    <property type="entry name" value="Cyt_P450"/>
</dbReference>
<dbReference type="PANTHER" id="PTHR46300">
    <property type="entry name" value="P450, PUTATIVE (EUROFUNG)-RELATED-RELATED"/>
    <property type="match status" value="1"/>
</dbReference>
<keyword evidence="4 9" id="KW-0349">Heme</keyword>
<dbReference type="InterPro" id="IPR002401">
    <property type="entry name" value="Cyt_P450_E_grp-I"/>
</dbReference>
<dbReference type="InterPro" id="IPR050364">
    <property type="entry name" value="Cytochrome_P450_fung"/>
</dbReference>
<dbReference type="OrthoDB" id="2789670at2759"/>
<dbReference type="PRINTS" id="PR00463">
    <property type="entry name" value="EP450I"/>
</dbReference>
<proteinExistence type="inferred from homology"/>
<organism evidence="11 12">
    <name type="scientific">Sphagnurus paluster</name>
    <dbReference type="NCBI Taxonomy" id="117069"/>
    <lineage>
        <taxon>Eukaryota</taxon>
        <taxon>Fungi</taxon>
        <taxon>Dikarya</taxon>
        <taxon>Basidiomycota</taxon>
        <taxon>Agaricomycotina</taxon>
        <taxon>Agaricomycetes</taxon>
        <taxon>Agaricomycetidae</taxon>
        <taxon>Agaricales</taxon>
        <taxon>Tricholomatineae</taxon>
        <taxon>Lyophyllaceae</taxon>
        <taxon>Sphagnurus</taxon>
    </lineage>
</organism>
<comment type="pathway">
    <text evidence="2">Secondary metabolite biosynthesis.</text>
</comment>
<keyword evidence="7 9" id="KW-0408">Iron</keyword>
<dbReference type="AlphaFoldDB" id="A0A9P7FS47"/>
<keyword evidence="6 10" id="KW-0560">Oxidoreductase</keyword>
<reference evidence="11" key="1">
    <citation type="submission" date="2021-02" db="EMBL/GenBank/DDBJ databases">
        <authorList>
            <person name="Nieuwenhuis M."/>
            <person name="Van De Peppel L.J.J."/>
        </authorList>
    </citation>
    <scope>NUCLEOTIDE SEQUENCE</scope>
    <source>
        <strain evidence="11">D49</strain>
    </source>
</reference>
<dbReference type="GO" id="GO:0016705">
    <property type="term" value="F:oxidoreductase activity, acting on paired donors, with incorporation or reduction of molecular oxygen"/>
    <property type="evidence" value="ECO:0007669"/>
    <property type="project" value="InterPro"/>
</dbReference>
<evidence type="ECO:0000256" key="9">
    <source>
        <dbReference type="PIRSR" id="PIRSR602401-1"/>
    </source>
</evidence>
<dbReference type="InterPro" id="IPR017972">
    <property type="entry name" value="Cyt_P450_CS"/>
</dbReference>
<evidence type="ECO:0000256" key="8">
    <source>
        <dbReference type="ARBA" id="ARBA00023033"/>
    </source>
</evidence>
<name>A0A9P7FS47_9AGAR</name>
<dbReference type="GO" id="GO:0004497">
    <property type="term" value="F:monooxygenase activity"/>
    <property type="evidence" value="ECO:0007669"/>
    <property type="project" value="UniProtKB-KW"/>
</dbReference>
<accession>A0A9P7FS47</accession>
<evidence type="ECO:0000256" key="10">
    <source>
        <dbReference type="RuleBase" id="RU000461"/>
    </source>
</evidence>
<evidence type="ECO:0000256" key="2">
    <source>
        <dbReference type="ARBA" id="ARBA00005179"/>
    </source>
</evidence>
<dbReference type="InterPro" id="IPR036396">
    <property type="entry name" value="Cyt_P450_sf"/>
</dbReference>
<dbReference type="GO" id="GO:0005506">
    <property type="term" value="F:iron ion binding"/>
    <property type="evidence" value="ECO:0007669"/>
    <property type="project" value="InterPro"/>
</dbReference>
<dbReference type="Proteomes" id="UP000717328">
    <property type="component" value="Unassembled WGS sequence"/>
</dbReference>
<evidence type="ECO:0008006" key="13">
    <source>
        <dbReference type="Google" id="ProtNLM"/>
    </source>
</evidence>
<evidence type="ECO:0000313" key="12">
    <source>
        <dbReference type="Proteomes" id="UP000717328"/>
    </source>
</evidence>
<gene>
    <name evidence="11" type="ORF">H0H81_008519</name>
</gene>
<evidence type="ECO:0000256" key="4">
    <source>
        <dbReference type="ARBA" id="ARBA00022617"/>
    </source>
</evidence>
<protein>
    <recommendedName>
        <fullName evidence="13">Cytochrome P450</fullName>
    </recommendedName>
</protein>
<comment type="similarity">
    <text evidence="3 10">Belongs to the cytochrome P450 family.</text>
</comment>
<dbReference type="GO" id="GO:0020037">
    <property type="term" value="F:heme binding"/>
    <property type="evidence" value="ECO:0007669"/>
    <property type="project" value="InterPro"/>
</dbReference>
<keyword evidence="12" id="KW-1185">Reference proteome</keyword>
<evidence type="ECO:0000256" key="1">
    <source>
        <dbReference type="ARBA" id="ARBA00001971"/>
    </source>
</evidence>
<evidence type="ECO:0000256" key="7">
    <source>
        <dbReference type="ARBA" id="ARBA00023004"/>
    </source>
</evidence>
<comment type="cofactor">
    <cofactor evidence="1 9">
        <name>heme</name>
        <dbReference type="ChEBI" id="CHEBI:30413"/>
    </cofactor>
</comment>